<dbReference type="GO" id="GO:0000978">
    <property type="term" value="F:RNA polymerase II cis-regulatory region sequence-specific DNA binding"/>
    <property type="evidence" value="ECO:0007669"/>
    <property type="project" value="TreeGrafter"/>
</dbReference>
<dbReference type="PANTHER" id="PTHR46297:SF1">
    <property type="entry name" value="ZINC FINGER CCCH-TYPE WITH G PATCH DOMAIN-CONTAINING PROTEIN"/>
    <property type="match status" value="1"/>
</dbReference>
<reference evidence="4" key="1">
    <citation type="submission" date="2020-01" db="EMBL/GenBank/DDBJ databases">
        <title>Genome Sequencing of Three Apophysomyces-Like Fungal Strains Confirms a Novel Fungal Genus in the Mucoromycota with divergent Burkholderia-like Endosymbiotic Bacteria.</title>
        <authorList>
            <person name="Stajich J.E."/>
            <person name="Macias A.M."/>
            <person name="Carter-House D."/>
            <person name="Lovett B."/>
            <person name="Kasson L.R."/>
            <person name="Berry K."/>
            <person name="Grigoriev I."/>
            <person name="Chang Y."/>
            <person name="Spatafora J."/>
            <person name="Kasson M.T."/>
        </authorList>
    </citation>
    <scope>NUCLEOTIDE SEQUENCE</scope>
    <source>
        <strain evidence="4">NRRL A-21654</strain>
    </source>
</reference>
<gene>
    <name evidence="4" type="ORF">EC973_004622</name>
</gene>
<evidence type="ECO:0000256" key="3">
    <source>
        <dbReference type="SAM" id="MobiDB-lite"/>
    </source>
</evidence>
<comment type="caution">
    <text evidence="4">The sequence shown here is derived from an EMBL/GenBank/DDBJ whole genome shotgun (WGS) entry which is preliminary data.</text>
</comment>
<dbReference type="Proteomes" id="UP000605846">
    <property type="component" value="Unassembled WGS sequence"/>
</dbReference>
<evidence type="ECO:0000313" key="4">
    <source>
        <dbReference type="EMBL" id="KAF7729365.1"/>
    </source>
</evidence>
<dbReference type="AlphaFoldDB" id="A0A8H7ET75"/>
<dbReference type="GO" id="GO:0001227">
    <property type="term" value="F:DNA-binding transcription repressor activity, RNA polymerase II-specific"/>
    <property type="evidence" value="ECO:0007669"/>
    <property type="project" value="TreeGrafter"/>
</dbReference>
<dbReference type="EMBL" id="JABAYA010000026">
    <property type="protein sequence ID" value="KAF7729365.1"/>
    <property type="molecule type" value="Genomic_DNA"/>
</dbReference>
<accession>A0A8H7ET75</accession>
<comment type="subcellular location">
    <subcellularLocation>
        <location evidence="1">Nucleus</location>
    </subcellularLocation>
</comment>
<keyword evidence="2" id="KW-0539">Nucleus</keyword>
<evidence type="ECO:0000313" key="5">
    <source>
        <dbReference type="Proteomes" id="UP000605846"/>
    </source>
</evidence>
<dbReference type="OrthoDB" id="4822at2759"/>
<dbReference type="PANTHER" id="PTHR46297">
    <property type="entry name" value="ZINC FINGER CCCH-TYPE WITH G PATCH DOMAIN-CONTAINING PROTEIN"/>
    <property type="match status" value="1"/>
</dbReference>
<keyword evidence="5" id="KW-1185">Reference proteome</keyword>
<protein>
    <submittedName>
        <fullName evidence="4">Uncharacterized protein</fullName>
    </submittedName>
</protein>
<organism evidence="4 5">
    <name type="scientific">Apophysomyces ossiformis</name>
    <dbReference type="NCBI Taxonomy" id="679940"/>
    <lineage>
        <taxon>Eukaryota</taxon>
        <taxon>Fungi</taxon>
        <taxon>Fungi incertae sedis</taxon>
        <taxon>Mucoromycota</taxon>
        <taxon>Mucoromycotina</taxon>
        <taxon>Mucoromycetes</taxon>
        <taxon>Mucorales</taxon>
        <taxon>Mucorineae</taxon>
        <taxon>Mucoraceae</taxon>
        <taxon>Apophysomyces</taxon>
    </lineage>
</organism>
<name>A0A8H7ET75_9FUNG</name>
<evidence type="ECO:0000256" key="1">
    <source>
        <dbReference type="ARBA" id="ARBA00004123"/>
    </source>
</evidence>
<sequence length="397" mass="44253">MASAEETKAMIEEVESLLAISPGDESLSNMLKELLDIYAQQQVTTLFPPGSRCAIPFPLDADEFVLLPAVVLQYTLNDAVVLILCPIDRETIPCTALSTCSGCERSHGYVVSASALQPYEKLDMTNAENYEKHKRVWCKREEEWHMARIIRIEPDESRRYIRWMDSAGTCSISIDEIIPVKYLDEDHDPSHGASDDSYSEDDHIDQRITVSARFGLRDVLGFIDLLIKGQGLGREGQGRVEPVEARPYRKGGARDHSLDHRPGLGSISINKAQQAKKPEPKEDTVFGFMNALLDASPAQTTNRSVITKKESKAGSVEIDPREAQRKLAMLQRDISAAESTLSRALESVRRNKGTPMESQFRSKAKSAADTLDALKRQAATLQGNLKRSKDREKMTSF</sequence>
<dbReference type="GO" id="GO:0005634">
    <property type="term" value="C:nucleus"/>
    <property type="evidence" value="ECO:0007669"/>
    <property type="project" value="UniProtKB-SubCell"/>
</dbReference>
<evidence type="ECO:0000256" key="2">
    <source>
        <dbReference type="ARBA" id="ARBA00023242"/>
    </source>
</evidence>
<proteinExistence type="predicted"/>
<feature type="region of interest" description="Disordered" evidence="3">
    <location>
        <begin position="348"/>
        <end position="368"/>
    </location>
</feature>